<dbReference type="SUPFAM" id="SSF52540">
    <property type="entry name" value="P-loop containing nucleoside triphosphate hydrolases"/>
    <property type="match status" value="1"/>
</dbReference>
<feature type="region of interest" description="Disordered" evidence="2">
    <location>
        <begin position="13"/>
        <end position="32"/>
    </location>
</feature>
<dbReference type="OrthoDB" id="5340910at2759"/>
<dbReference type="InterPro" id="IPR027417">
    <property type="entry name" value="P-loop_NTPase"/>
</dbReference>
<keyword evidence="1" id="KW-0547">Nucleotide-binding</keyword>
<feature type="transmembrane region" description="Helical" evidence="3">
    <location>
        <begin position="500"/>
        <end position="521"/>
    </location>
</feature>
<keyword evidence="3" id="KW-1133">Transmembrane helix</keyword>
<dbReference type="GO" id="GO:0005525">
    <property type="term" value="F:GTP binding"/>
    <property type="evidence" value="ECO:0007669"/>
    <property type="project" value="UniProtKB-KW"/>
</dbReference>
<dbReference type="AlphaFoldDB" id="A0A8H7RU87"/>
<sequence length="526" mass="60114">MSDSSSKVFIHAAEASDRWSDSSPNSSGAATWSMAAADSNNELIVPRMNLDHDDLSHNSIDNSNKNNNNSDNNNNNHNSTLNNIGHLCIMVCGDSGIGKTRLVQAFTNMSEMTVGETEDILFDGYTIQETRVSMDNDDQQQKSICFVDTPGYGACVDAESIISSVTHYIERQFQQTNMMLNPMHPNTSRLTRLVQNTHGAHTHIDACIYIILDRLKRVDIEYMRALQPLCNLIPIILTNNHSNRLSQNINNNNTKAPSSFIQLEFQENNIEPFDIFDSLTDIDTIVPWFCDRILFSSNRLQLLRQSTAQKFVTWRASQHSVMMDQKQQHHQDLSNIMTMTTMMEDSHEDEVEDDTLLLSTTTALTNAETVDRIHALRARHTQNMNLYISRYVSEKRKTMEREMFERERALKQELTSVGRRKRIELILTELNTLFQQGSLEDLVFFDSTSPASSSSSTTKTATAPIMTKQYQQQKQQQKQQQELYSFQLLSLLPTLNKMSLIVIGMTLLIIIHLSFDVYQWWTTNTN</sequence>
<keyword evidence="3" id="KW-0472">Membrane</keyword>
<feature type="compositionally biased region" description="Low complexity" evidence="2">
    <location>
        <begin position="57"/>
        <end position="77"/>
    </location>
</feature>
<accession>A0A8H7RU87</accession>
<evidence type="ECO:0000256" key="2">
    <source>
        <dbReference type="SAM" id="MobiDB-lite"/>
    </source>
</evidence>
<evidence type="ECO:0000256" key="1">
    <source>
        <dbReference type="RuleBase" id="RU004560"/>
    </source>
</evidence>
<keyword evidence="6" id="KW-1185">Reference proteome</keyword>
<dbReference type="Gene3D" id="3.40.50.300">
    <property type="entry name" value="P-loop containing nucleotide triphosphate hydrolases"/>
    <property type="match status" value="1"/>
</dbReference>
<protein>
    <recommendedName>
        <fullName evidence="4">Septin-type G domain-containing protein</fullName>
    </recommendedName>
</protein>
<feature type="region of interest" description="Disordered" evidence="2">
    <location>
        <begin position="54"/>
        <end position="77"/>
    </location>
</feature>
<organism evidence="5 6">
    <name type="scientific">Circinella minor</name>
    <dbReference type="NCBI Taxonomy" id="1195481"/>
    <lineage>
        <taxon>Eukaryota</taxon>
        <taxon>Fungi</taxon>
        <taxon>Fungi incertae sedis</taxon>
        <taxon>Mucoromycota</taxon>
        <taxon>Mucoromycotina</taxon>
        <taxon>Mucoromycetes</taxon>
        <taxon>Mucorales</taxon>
        <taxon>Lichtheimiaceae</taxon>
        <taxon>Circinella</taxon>
    </lineage>
</organism>
<comment type="similarity">
    <text evidence="1">Belongs to the TRAFAC class TrmE-Era-EngA-EngB-Septin-like GTPase superfamily. Septin GTPase family.</text>
</comment>
<proteinExistence type="inferred from homology"/>
<dbReference type="Proteomes" id="UP000646827">
    <property type="component" value="Unassembled WGS sequence"/>
</dbReference>
<evidence type="ECO:0000313" key="5">
    <source>
        <dbReference type="EMBL" id="KAG2215971.1"/>
    </source>
</evidence>
<evidence type="ECO:0000259" key="4">
    <source>
        <dbReference type="Pfam" id="PF00735"/>
    </source>
</evidence>
<dbReference type="Pfam" id="PF00735">
    <property type="entry name" value="Septin"/>
    <property type="match status" value="1"/>
</dbReference>
<dbReference type="EMBL" id="JAEPRB010000469">
    <property type="protein sequence ID" value="KAG2215971.1"/>
    <property type="molecule type" value="Genomic_DNA"/>
</dbReference>
<dbReference type="PANTHER" id="PTHR18884">
    <property type="entry name" value="SEPTIN"/>
    <property type="match status" value="1"/>
</dbReference>
<dbReference type="InterPro" id="IPR030379">
    <property type="entry name" value="G_SEPTIN_dom"/>
</dbReference>
<keyword evidence="3" id="KW-0812">Transmembrane</keyword>
<evidence type="ECO:0000256" key="3">
    <source>
        <dbReference type="SAM" id="Phobius"/>
    </source>
</evidence>
<reference evidence="5 6" key="1">
    <citation type="submission" date="2020-12" db="EMBL/GenBank/DDBJ databases">
        <title>Metabolic potential, ecology and presence of endohyphal bacteria is reflected in genomic diversity of Mucoromycotina.</title>
        <authorList>
            <person name="Muszewska A."/>
            <person name="Okrasinska A."/>
            <person name="Steczkiewicz K."/>
            <person name="Drgas O."/>
            <person name="Orlowska M."/>
            <person name="Perlinska-Lenart U."/>
            <person name="Aleksandrzak-Piekarczyk T."/>
            <person name="Szatraj K."/>
            <person name="Zielenkiewicz U."/>
            <person name="Pilsyk S."/>
            <person name="Malc E."/>
            <person name="Mieczkowski P."/>
            <person name="Kruszewska J.S."/>
            <person name="Biernat P."/>
            <person name="Pawlowska J."/>
        </authorList>
    </citation>
    <scope>NUCLEOTIDE SEQUENCE [LARGE SCALE GENOMIC DNA]</scope>
    <source>
        <strain evidence="5 6">CBS 142.35</strain>
    </source>
</reference>
<comment type="caution">
    <text evidence="5">The sequence shown here is derived from an EMBL/GenBank/DDBJ whole genome shotgun (WGS) entry which is preliminary data.</text>
</comment>
<feature type="domain" description="Septin-type G" evidence="4">
    <location>
        <begin position="86"/>
        <end position="280"/>
    </location>
</feature>
<evidence type="ECO:0000313" key="6">
    <source>
        <dbReference type="Proteomes" id="UP000646827"/>
    </source>
</evidence>
<gene>
    <name evidence="5" type="ORF">INT45_001287</name>
</gene>
<keyword evidence="1" id="KW-0342">GTP-binding</keyword>
<name>A0A8H7RU87_9FUNG</name>